<dbReference type="PANTHER" id="PTHR32183:SF6">
    <property type="entry name" value="CYSTEINE SULFINATE DESULFINASE_CYSTEINE DESULFURASE AND RELATED ENZYMES"/>
    <property type="match status" value="1"/>
</dbReference>
<evidence type="ECO:0000313" key="6">
    <source>
        <dbReference type="Proteomes" id="UP000190235"/>
    </source>
</evidence>
<dbReference type="EMBL" id="LT670848">
    <property type="protein sequence ID" value="SHM65797.1"/>
    <property type="molecule type" value="Genomic_DNA"/>
</dbReference>
<dbReference type="Gene3D" id="3.40.50.150">
    <property type="entry name" value="Vaccinia Virus protein VP39"/>
    <property type="match status" value="1"/>
</dbReference>
<evidence type="ECO:0000256" key="4">
    <source>
        <dbReference type="ARBA" id="ARBA00022691"/>
    </source>
</evidence>
<dbReference type="PROSITE" id="PS51585">
    <property type="entry name" value="SAM_MT_TPMT"/>
    <property type="match status" value="1"/>
</dbReference>
<dbReference type="Proteomes" id="UP000190235">
    <property type="component" value="Chromosome I"/>
</dbReference>
<reference evidence="6" key="1">
    <citation type="submission" date="2016-11" db="EMBL/GenBank/DDBJ databases">
        <authorList>
            <person name="Varghese N."/>
            <person name="Submissions S."/>
        </authorList>
    </citation>
    <scope>NUCLEOTIDE SEQUENCE [LARGE SCALE GENOMIC DNA]</scope>
    <source>
        <strain evidence="6">ACAM 48</strain>
    </source>
</reference>
<dbReference type="GO" id="GO:0008757">
    <property type="term" value="F:S-adenosylmethionine-dependent methyltransferase activity"/>
    <property type="evidence" value="ECO:0007669"/>
    <property type="project" value="InterPro"/>
</dbReference>
<dbReference type="OrthoDB" id="9778208at2"/>
<keyword evidence="4" id="KW-0949">S-adenosyl-L-methionine</keyword>
<protein>
    <submittedName>
        <fullName evidence="5">Thiopurine S-methyltransferase</fullName>
    </submittedName>
</protein>
<sequence>MKKIKKHSFSSEFWSQRYEQNQTGWDIGEISTPLKHYIDQFKDKELKILIPGAGNAYEAEYLFKQGFKNVYVADISKKPLRNLKTRFPDFPDEQLLQIDFFDIEDSFDLILEQTFFCALPVDSRQAYAKKSAELLKENGILSGLLFSFPLTENGPPFGGSEEEYLTYFSPYFEIEILEACYNSIKPRQGNELFFKFKKKSA</sequence>
<keyword evidence="1" id="KW-0597">Phosphoprotein</keyword>
<dbReference type="RefSeq" id="WP_079734655.1">
    <property type="nucleotide sequence ID" value="NZ_LT670848.1"/>
</dbReference>
<proteinExistence type="predicted"/>
<evidence type="ECO:0000256" key="1">
    <source>
        <dbReference type="ARBA" id="ARBA00022553"/>
    </source>
</evidence>
<dbReference type="GO" id="GO:0032259">
    <property type="term" value="P:methylation"/>
    <property type="evidence" value="ECO:0007669"/>
    <property type="project" value="UniProtKB-KW"/>
</dbReference>
<dbReference type="SUPFAM" id="SSF53335">
    <property type="entry name" value="S-adenosyl-L-methionine-dependent methyltransferases"/>
    <property type="match status" value="1"/>
</dbReference>
<dbReference type="CDD" id="cd02440">
    <property type="entry name" value="AdoMet_MTases"/>
    <property type="match status" value="1"/>
</dbReference>
<keyword evidence="3 5" id="KW-0808">Transferase</keyword>
<dbReference type="InterPro" id="IPR008854">
    <property type="entry name" value="TPMT"/>
</dbReference>
<gene>
    <name evidence="5" type="ORF">SAMN05878281_1476</name>
</gene>
<accession>A0A1M7KK45</accession>
<dbReference type="PANTHER" id="PTHR32183">
    <property type="match status" value="1"/>
</dbReference>
<keyword evidence="6" id="KW-1185">Reference proteome</keyword>
<evidence type="ECO:0000256" key="3">
    <source>
        <dbReference type="ARBA" id="ARBA00022679"/>
    </source>
</evidence>
<evidence type="ECO:0000313" key="5">
    <source>
        <dbReference type="EMBL" id="SHM65797.1"/>
    </source>
</evidence>
<name>A0A1M7KK45_9FLAO</name>
<dbReference type="InterPro" id="IPR029063">
    <property type="entry name" value="SAM-dependent_MTases_sf"/>
</dbReference>
<evidence type="ECO:0000256" key="2">
    <source>
        <dbReference type="ARBA" id="ARBA00022603"/>
    </source>
</evidence>
<dbReference type="AlphaFoldDB" id="A0A1M7KK45"/>
<dbReference type="Pfam" id="PF05724">
    <property type="entry name" value="TPMT"/>
    <property type="match status" value="1"/>
</dbReference>
<dbReference type="STRING" id="143223.SAMN05878281_1476"/>
<keyword evidence="2 5" id="KW-0489">Methyltransferase</keyword>
<organism evidence="5 6">
    <name type="scientific">Salegentibacter salegens</name>
    <dbReference type="NCBI Taxonomy" id="143223"/>
    <lineage>
        <taxon>Bacteria</taxon>
        <taxon>Pseudomonadati</taxon>
        <taxon>Bacteroidota</taxon>
        <taxon>Flavobacteriia</taxon>
        <taxon>Flavobacteriales</taxon>
        <taxon>Flavobacteriaceae</taxon>
        <taxon>Salegentibacter</taxon>
    </lineage>
</organism>